<evidence type="ECO:0000256" key="3">
    <source>
        <dbReference type="ARBA" id="ARBA00022692"/>
    </source>
</evidence>
<comment type="function">
    <text evidence="9 10">Fluoride-specific ion channel. Important for reducing fluoride concentration in the cell, thus reducing its toxicity.</text>
</comment>
<feature type="transmembrane region" description="Helical" evidence="10">
    <location>
        <begin position="101"/>
        <end position="122"/>
    </location>
</feature>
<dbReference type="RefSeq" id="WP_301131363.1">
    <property type="nucleotide sequence ID" value="NZ_JAUHPW010000002.1"/>
</dbReference>
<keyword evidence="10" id="KW-0813">Transport</keyword>
<keyword evidence="6 10" id="KW-0407">Ion channel</keyword>
<dbReference type="HAMAP" id="MF_00454">
    <property type="entry name" value="FluC"/>
    <property type="match status" value="1"/>
</dbReference>
<feature type="transmembrane region" description="Helical" evidence="10">
    <location>
        <begin position="6"/>
        <end position="26"/>
    </location>
</feature>
<comment type="caution">
    <text evidence="11">The sequence shown here is derived from an EMBL/GenBank/DDBJ whole genome shotgun (WGS) entry which is preliminary data.</text>
</comment>
<dbReference type="PANTHER" id="PTHR28259">
    <property type="entry name" value="FLUORIDE EXPORT PROTEIN 1-RELATED"/>
    <property type="match status" value="1"/>
</dbReference>
<evidence type="ECO:0000256" key="1">
    <source>
        <dbReference type="ARBA" id="ARBA00004651"/>
    </source>
</evidence>
<dbReference type="PANTHER" id="PTHR28259:SF1">
    <property type="entry name" value="FLUORIDE EXPORT PROTEIN 1-RELATED"/>
    <property type="match status" value="1"/>
</dbReference>
<protein>
    <recommendedName>
        <fullName evidence="10">Fluoride-specific ion channel FluC</fullName>
    </recommendedName>
</protein>
<sequence length="123" mass="12415">MSGWAYVAAILGCGLGACARFSLGWLDHRRTFPWPTILANILGSALLGAVVAAGDDALLSPGWAFALGTGVAGGLSTFSSLAVDVVVMLKDRRHHATARYVLATGVLGMGAAGAGFALVTALS</sequence>
<keyword evidence="3 10" id="KW-0812">Transmembrane</keyword>
<keyword evidence="5 10" id="KW-0472">Membrane</keyword>
<accession>A0ABT8G6Z8</accession>
<evidence type="ECO:0000256" key="6">
    <source>
        <dbReference type="ARBA" id="ARBA00023303"/>
    </source>
</evidence>
<evidence type="ECO:0000256" key="10">
    <source>
        <dbReference type="HAMAP-Rule" id="MF_00454"/>
    </source>
</evidence>
<keyword evidence="10" id="KW-0479">Metal-binding</keyword>
<reference evidence="11" key="1">
    <citation type="submission" date="2023-06" db="EMBL/GenBank/DDBJ databases">
        <title>Sysu t00192.</title>
        <authorList>
            <person name="Gao L."/>
            <person name="Fang B.-Z."/>
            <person name="Li W.-J."/>
        </authorList>
    </citation>
    <scope>NUCLEOTIDE SEQUENCE</scope>
    <source>
        <strain evidence="11">SYSU T00192</strain>
    </source>
</reference>
<keyword evidence="12" id="KW-1185">Reference proteome</keyword>
<feature type="binding site" evidence="10">
    <location>
        <position position="76"/>
    </location>
    <ligand>
        <name>Na(+)</name>
        <dbReference type="ChEBI" id="CHEBI:29101"/>
        <note>structural</note>
    </ligand>
</feature>
<comment type="catalytic activity">
    <reaction evidence="8">
        <text>fluoride(in) = fluoride(out)</text>
        <dbReference type="Rhea" id="RHEA:76159"/>
        <dbReference type="ChEBI" id="CHEBI:17051"/>
    </reaction>
    <physiologicalReaction direction="left-to-right" evidence="8">
        <dbReference type="Rhea" id="RHEA:76160"/>
    </physiologicalReaction>
</comment>
<evidence type="ECO:0000313" key="12">
    <source>
        <dbReference type="Proteomes" id="UP001172728"/>
    </source>
</evidence>
<evidence type="ECO:0000256" key="4">
    <source>
        <dbReference type="ARBA" id="ARBA00022989"/>
    </source>
</evidence>
<keyword evidence="4 10" id="KW-1133">Transmembrane helix</keyword>
<organism evidence="11 12">
    <name type="scientific">Demequina litoralis</name>
    <dbReference type="NCBI Taxonomy" id="3051660"/>
    <lineage>
        <taxon>Bacteria</taxon>
        <taxon>Bacillati</taxon>
        <taxon>Actinomycetota</taxon>
        <taxon>Actinomycetes</taxon>
        <taxon>Micrococcales</taxon>
        <taxon>Demequinaceae</taxon>
        <taxon>Demequina</taxon>
    </lineage>
</organism>
<keyword evidence="10" id="KW-0915">Sodium</keyword>
<dbReference type="InterPro" id="IPR003691">
    <property type="entry name" value="FluC"/>
</dbReference>
<name>A0ABT8G6Z8_9MICO</name>
<feature type="transmembrane region" description="Helical" evidence="10">
    <location>
        <begin position="33"/>
        <end position="53"/>
    </location>
</feature>
<feature type="transmembrane region" description="Helical" evidence="10">
    <location>
        <begin position="65"/>
        <end position="89"/>
    </location>
</feature>
<keyword evidence="2 10" id="KW-1003">Cell membrane</keyword>
<keyword evidence="10" id="KW-0406">Ion transport</keyword>
<proteinExistence type="inferred from homology"/>
<comment type="activity regulation">
    <text evidence="10">Na(+) is not transported, but it plays an essential structural role and its presence is essential for fluoride channel function.</text>
</comment>
<dbReference type="Pfam" id="PF02537">
    <property type="entry name" value="CRCB"/>
    <property type="match status" value="1"/>
</dbReference>
<evidence type="ECO:0000256" key="5">
    <source>
        <dbReference type="ARBA" id="ARBA00023136"/>
    </source>
</evidence>
<evidence type="ECO:0000313" key="11">
    <source>
        <dbReference type="EMBL" id="MDN4474930.1"/>
    </source>
</evidence>
<comment type="similarity">
    <text evidence="7 10">Belongs to the fluoride channel Fluc/FEX (TC 1.A.43) family.</text>
</comment>
<evidence type="ECO:0000256" key="8">
    <source>
        <dbReference type="ARBA" id="ARBA00035585"/>
    </source>
</evidence>
<dbReference type="EMBL" id="JAUHPW010000002">
    <property type="protein sequence ID" value="MDN4474930.1"/>
    <property type="molecule type" value="Genomic_DNA"/>
</dbReference>
<comment type="subcellular location">
    <subcellularLocation>
        <location evidence="1 10">Cell membrane</location>
        <topology evidence="1 10">Multi-pass membrane protein</topology>
    </subcellularLocation>
</comment>
<feature type="binding site" evidence="10">
    <location>
        <position position="73"/>
    </location>
    <ligand>
        <name>Na(+)</name>
        <dbReference type="ChEBI" id="CHEBI:29101"/>
        <note>structural</note>
    </ligand>
</feature>
<dbReference type="Proteomes" id="UP001172728">
    <property type="component" value="Unassembled WGS sequence"/>
</dbReference>
<evidence type="ECO:0000256" key="2">
    <source>
        <dbReference type="ARBA" id="ARBA00022475"/>
    </source>
</evidence>
<evidence type="ECO:0000256" key="7">
    <source>
        <dbReference type="ARBA" id="ARBA00035120"/>
    </source>
</evidence>
<gene>
    <name evidence="10" type="primary">fluC</name>
    <name evidence="10" type="synonym">crcB</name>
    <name evidence="11" type="ORF">QQX09_03555</name>
</gene>
<evidence type="ECO:0000256" key="9">
    <source>
        <dbReference type="ARBA" id="ARBA00049940"/>
    </source>
</evidence>